<evidence type="ECO:0000256" key="1">
    <source>
        <dbReference type="SAM" id="Phobius"/>
    </source>
</evidence>
<evidence type="ECO:0000313" key="3">
    <source>
        <dbReference type="Proteomes" id="UP000092460"/>
    </source>
</evidence>
<sequence length="106" mass="12010">MCAILSDSIQLSILESTLGRPYCRNFYKGVVANINQVSILAKIVGIYFCSWALLNMPAQYRVIITQVWFNVIFLVSAPSAIIVYICHRSQQTMVNCHYNKIAPITH</sequence>
<dbReference type="EMBL" id="JXJN01024307">
    <property type="status" value="NOT_ANNOTATED_CDS"/>
    <property type="molecule type" value="Genomic_DNA"/>
</dbReference>
<keyword evidence="1" id="KW-0472">Membrane</keyword>
<dbReference type="Proteomes" id="UP000092460">
    <property type="component" value="Unassembled WGS sequence"/>
</dbReference>
<keyword evidence="1" id="KW-1133">Transmembrane helix</keyword>
<feature type="transmembrane region" description="Helical" evidence="1">
    <location>
        <begin position="34"/>
        <end position="55"/>
    </location>
</feature>
<keyword evidence="1" id="KW-0812">Transmembrane</keyword>
<dbReference type="AlphaFoldDB" id="A0A1B0C231"/>
<accession>A0A1B0C231</accession>
<reference evidence="3" key="1">
    <citation type="submission" date="2015-01" db="EMBL/GenBank/DDBJ databases">
        <authorList>
            <person name="Aksoy S."/>
            <person name="Warren W."/>
            <person name="Wilson R.K."/>
        </authorList>
    </citation>
    <scope>NUCLEOTIDE SEQUENCE [LARGE SCALE GENOMIC DNA]</scope>
    <source>
        <strain evidence="3">IAEA</strain>
    </source>
</reference>
<proteinExistence type="predicted"/>
<feature type="transmembrane region" description="Helical" evidence="1">
    <location>
        <begin position="67"/>
        <end position="85"/>
    </location>
</feature>
<dbReference type="EnsemblMetazoa" id="GPPI047015-RA">
    <property type="protein sequence ID" value="GPPI047015-PA"/>
    <property type="gene ID" value="GPPI047015"/>
</dbReference>
<dbReference type="VEuPathDB" id="VectorBase:GPPI047015"/>
<organism evidence="2 3">
    <name type="scientific">Glossina palpalis gambiensis</name>
    <dbReference type="NCBI Taxonomy" id="67801"/>
    <lineage>
        <taxon>Eukaryota</taxon>
        <taxon>Metazoa</taxon>
        <taxon>Ecdysozoa</taxon>
        <taxon>Arthropoda</taxon>
        <taxon>Hexapoda</taxon>
        <taxon>Insecta</taxon>
        <taxon>Pterygota</taxon>
        <taxon>Neoptera</taxon>
        <taxon>Endopterygota</taxon>
        <taxon>Diptera</taxon>
        <taxon>Brachycera</taxon>
        <taxon>Muscomorpha</taxon>
        <taxon>Hippoboscoidea</taxon>
        <taxon>Glossinidae</taxon>
        <taxon>Glossina</taxon>
    </lineage>
</organism>
<keyword evidence="3" id="KW-1185">Reference proteome</keyword>
<name>A0A1B0C231_9MUSC</name>
<evidence type="ECO:0000313" key="2">
    <source>
        <dbReference type="EnsemblMetazoa" id="GPPI047015-PA"/>
    </source>
</evidence>
<protein>
    <submittedName>
        <fullName evidence="2">Uncharacterized protein</fullName>
    </submittedName>
</protein>
<reference evidence="2" key="2">
    <citation type="submission" date="2020-05" db="UniProtKB">
        <authorList>
            <consortium name="EnsemblMetazoa"/>
        </authorList>
    </citation>
    <scope>IDENTIFICATION</scope>
    <source>
        <strain evidence="2">IAEA</strain>
    </source>
</reference>